<dbReference type="Pfam" id="PF13620">
    <property type="entry name" value="CarboxypepD_reg"/>
    <property type="match status" value="1"/>
</dbReference>
<feature type="region of interest" description="Disordered" evidence="1">
    <location>
        <begin position="421"/>
        <end position="442"/>
    </location>
</feature>
<keyword evidence="2" id="KW-0732">Signal</keyword>
<evidence type="ECO:0000256" key="2">
    <source>
        <dbReference type="SAM" id="SignalP"/>
    </source>
</evidence>
<feature type="chain" id="PRO_5046525856" evidence="2">
    <location>
        <begin position="26"/>
        <end position="442"/>
    </location>
</feature>
<dbReference type="Gene3D" id="2.60.40.1120">
    <property type="entry name" value="Carboxypeptidase-like, regulatory domain"/>
    <property type="match status" value="1"/>
</dbReference>
<name>A0ABY5UWC4_9BACT</name>
<dbReference type="EMBL" id="CP102294">
    <property type="protein sequence ID" value="UWN56347.1"/>
    <property type="molecule type" value="Genomic_DNA"/>
</dbReference>
<gene>
    <name evidence="3" type="ORF">NQ491_06645</name>
</gene>
<sequence length="442" mass="46598">MEKNQPRIAKLFKTALLGLATVVLATACNKTTEPPIRPDETAKYNISGQVLGNNLENSDLTALAGVTVSYKFGSVSDETTTDANGYFSFEGLVSAGRYDLTFSLGGYNTTYYSLEFPTLRGTIIDYQLKITMVKLPAGMTTVDPAAGGTVPVTGAVTAQLTVNPSTTVKDASGKDVAGEINITATPVNDIVTGQAESTTGLAVLQFLPEGYRFSPALNLAVQNPMTNHYFGNTFLQYYDAGTGMWNTMSQPVTFANGAYNTTIDHFSIYKIGFSNGRSEVSSESRSIDVIDGVIDNTGKLEPVPVIFAKVQRLTGYVYTTPIADALQAAGITSDVDELTAEIQKVIKASNQGVDAVDQMTTVESEIPVNISVPANTKLTMTAQQVVTTVAYTFNIMSTSGSSYSVVVNTLVPANSVSVTTDFTPGDTHTVPGGDGTGGGGSN</sequence>
<dbReference type="GeneID" id="82891397"/>
<organism evidence="3 4">
    <name type="scientific">Alistipes ihumii AP11</name>
    <dbReference type="NCBI Taxonomy" id="1211813"/>
    <lineage>
        <taxon>Bacteria</taxon>
        <taxon>Pseudomonadati</taxon>
        <taxon>Bacteroidota</taxon>
        <taxon>Bacteroidia</taxon>
        <taxon>Bacteroidales</taxon>
        <taxon>Rikenellaceae</taxon>
        <taxon>Alistipes</taxon>
    </lineage>
</organism>
<proteinExistence type="predicted"/>
<evidence type="ECO:0000256" key="1">
    <source>
        <dbReference type="SAM" id="MobiDB-lite"/>
    </source>
</evidence>
<keyword evidence="4" id="KW-1185">Reference proteome</keyword>
<dbReference type="PROSITE" id="PS51257">
    <property type="entry name" value="PROKAR_LIPOPROTEIN"/>
    <property type="match status" value="1"/>
</dbReference>
<feature type="signal peptide" evidence="2">
    <location>
        <begin position="1"/>
        <end position="25"/>
    </location>
</feature>
<dbReference type="RefSeq" id="WP_019246140.1">
    <property type="nucleotide sequence ID" value="NZ_CAPH01000013.1"/>
</dbReference>
<evidence type="ECO:0000313" key="4">
    <source>
        <dbReference type="Proteomes" id="UP001059295"/>
    </source>
</evidence>
<feature type="compositionally biased region" description="Gly residues" evidence="1">
    <location>
        <begin position="432"/>
        <end position="442"/>
    </location>
</feature>
<protein>
    <submittedName>
        <fullName evidence="3">Carboxypeptidase regulatory-like domain-containing protein</fullName>
    </submittedName>
</protein>
<reference evidence="3" key="1">
    <citation type="journal article" date="2022" name="Cell">
        <title>Design, construction, and in vivo augmentation of a complex gut microbiome.</title>
        <authorList>
            <person name="Cheng A.G."/>
            <person name="Ho P.Y."/>
            <person name="Aranda-Diaz A."/>
            <person name="Jain S."/>
            <person name="Yu F.B."/>
            <person name="Meng X."/>
            <person name="Wang M."/>
            <person name="Iakiviak M."/>
            <person name="Nagashima K."/>
            <person name="Zhao A."/>
            <person name="Murugkar P."/>
            <person name="Patil A."/>
            <person name="Atabakhsh K."/>
            <person name="Weakley A."/>
            <person name="Yan J."/>
            <person name="Brumbaugh A.R."/>
            <person name="Higginbottom S."/>
            <person name="Dimas A."/>
            <person name="Shiver A.L."/>
            <person name="Deutschbauer A."/>
            <person name="Neff N."/>
            <person name="Sonnenburg J.L."/>
            <person name="Huang K.C."/>
            <person name="Fischbach M.A."/>
        </authorList>
    </citation>
    <scope>NUCLEOTIDE SEQUENCE</scope>
    <source>
        <strain evidence="3">AP11</strain>
    </source>
</reference>
<evidence type="ECO:0000313" key="3">
    <source>
        <dbReference type="EMBL" id="UWN56347.1"/>
    </source>
</evidence>
<accession>A0ABY5UWC4</accession>
<dbReference type="SUPFAM" id="SSF49464">
    <property type="entry name" value="Carboxypeptidase regulatory domain-like"/>
    <property type="match status" value="1"/>
</dbReference>
<dbReference type="Proteomes" id="UP001059295">
    <property type="component" value="Chromosome"/>
</dbReference>
<dbReference type="InterPro" id="IPR008969">
    <property type="entry name" value="CarboxyPept-like_regulatory"/>
</dbReference>